<reference evidence="11 12" key="1">
    <citation type="submission" date="2024-11" db="EMBL/GenBank/DDBJ databases">
        <title>Chromosome-level genome assembly of the freshwater bivalve Anodonta woodiana.</title>
        <authorList>
            <person name="Chen X."/>
        </authorList>
    </citation>
    <scope>NUCLEOTIDE SEQUENCE [LARGE SCALE GENOMIC DNA]</scope>
    <source>
        <strain evidence="11">MN2024</strain>
        <tissue evidence="11">Gills</tissue>
    </source>
</reference>
<name>A0ABD3X390_SINWO</name>
<evidence type="ECO:0000313" key="12">
    <source>
        <dbReference type="Proteomes" id="UP001634394"/>
    </source>
</evidence>
<sequence>MNLADEQSYRNMKDFLLLYNKLTEHCFNNCVANLFQRDLSKDEVECVSVCANRYVNYNQRLMFNFVEMQNLKTELQAKELERAAQAQTQQSIATQGQVQGSSPVATDLSQVSSDTKGQLGNASHVMLDSDASNKNNTR</sequence>
<keyword evidence="12" id="KW-1185">Reference proteome</keyword>
<dbReference type="Proteomes" id="UP001634394">
    <property type="component" value="Unassembled WGS sequence"/>
</dbReference>
<comment type="subcellular location">
    <subcellularLocation>
        <location evidence="8">Mitochondrion inner membrane</location>
        <topology evidence="8">Peripheral membrane protein</topology>
        <orientation evidence="8">Intermembrane side</orientation>
    </subcellularLocation>
</comment>
<feature type="compositionally biased region" description="Polar residues" evidence="9">
    <location>
        <begin position="101"/>
        <end position="121"/>
    </location>
</feature>
<comment type="caution">
    <text evidence="11">The sequence shown here is derived from an EMBL/GenBank/DDBJ whole genome shotgun (WGS) entry which is preliminary data.</text>
</comment>
<dbReference type="SUPFAM" id="SSF144122">
    <property type="entry name" value="Tim10-like"/>
    <property type="match status" value="1"/>
</dbReference>
<evidence type="ECO:0000259" key="10">
    <source>
        <dbReference type="Pfam" id="PF02953"/>
    </source>
</evidence>
<dbReference type="Pfam" id="PF02953">
    <property type="entry name" value="zf-Tim10_DDP"/>
    <property type="match status" value="1"/>
</dbReference>
<keyword evidence="3" id="KW-0862">Zinc</keyword>
<keyword evidence="8" id="KW-0472">Membrane</keyword>
<comment type="similarity">
    <text evidence="8">Belongs to the small Tim family.</text>
</comment>
<keyword evidence="8" id="KW-0999">Mitochondrion inner membrane</keyword>
<comment type="domain">
    <text evidence="8">The twin CX3C motif contains 4 conserved Cys residues that form 2 disulfide bonds in the mitochondrial intermembrane space.</text>
</comment>
<feature type="compositionally biased region" description="Low complexity" evidence="9">
    <location>
        <begin position="86"/>
        <end position="100"/>
    </location>
</feature>
<comment type="function">
    <text evidence="8">Mitochondrial intermembrane chaperone that participates in the import and insertion of some multi-pass transmembrane proteins into the mitochondrial inner membrane. Also required for the transfer of beta-barrel precursors from the TOM complex to the sorting and assembly machinery (SAM complex) of the outer membrane. Acts as a chaperone-like protein that protects the hydrophobic precursors from aggregation and guide them through the mitochondrial intermembrane space.</text>
</comment>
<dbReference type="GO" id="GO:0005743">
    <property type="term" value="C:mitochondrial inner membrane"/>
    <property type="evidence" value="ECO:0007669"/>
    <property type="project" value="UniProtKB-SubCell"/>
</dbReference>
<dbReference type="AlphaFoldDB" id="A0ABD3X390"/>
<dbReference type="EMBL" id="JBJQND010000004">
    <property type="protein sequence ID" value="KAL3880701.1"/>
    <property type="molecule type" value="Genomic_DNA"/>
</dbReference>
<evidence type="ECO:0000256" key="7">
    <source>
        <dbReference type="ARBA" id="ARBA00023157"/>
    </source>
</evidence>
<evidence type="ECO:0000256" key="2">
    <source>
        <dbReference type="ARBA" id="ARBA00022723"/>
    </source>
</evidence>
<evidence type="ECO:0000256" key="1">
    <source>
        <dbReference type="ARBA" id="ARBA00022448"/>
    </source>
</evidence>
<gene>
    <name evidence="11" type="ORF">ACJMK2_032921</name>
</gene>
<evidence type="ECO:0000256" key="8">
    <source>
        <dbReference type="RuleBase" id="RU367043"/>
    </source>
</evidence>
<protein>
    <recommendedName>
        <fullName evidence="8">Mitochondrial import inner membrane translocase subunit</fullName>
    </recommendedName>
</protein>
<accession>A0ABD3X390</accession>
<dbReference type="InterPro" id="IPR050673">
    <property type="entry name" value="Mito_inner_translocase_sub"/>
</dbReference>
<dbReference type="GO" id="GO:0015031">
    <property type="term" value="P:protein transport"/>
    <property type="evidence" value="ECO:0007669"/>
    <property type="project" value="UniProtKB-KW"/>
</dbReference>
<keyword evidence="7 8" id="KW-1015">Disulfide bond</keyword>
<keyword evidence="2" id="KW-0479">Metal-binding</keyword>
<comment type="subunit">
    <text evidence="8">Heterohexamer.</text>
</comment>
<dbReference type="InterPro" id="IPR004217">
    <property type="entry name" value="Tim10-like"/>
</dbReference>
<keyword evidence="8" id="KW-0143">Chaperone</keyword>
<keyword evidence="6 8" id="KW-0496">Mitochondrion</keyword>
<dbReference type="PANTHER" id="PTHR13172">
    <property type="entry name" value="MITOCHONDRIAL IMPORT INNER MEMBRANE TRANSLOCASE SUBUNIT TIM9B"/>
    <property type="match status" value="1"/>
</dbReference>
<organism evidence="11 12">
    <name type="scientific">Sinanodonta woodiana</name>
    <name type="common">Chinese pond mussel</name>
    <name type="synonym">Anodonta woodiana</name>
    <dbReference type="NCBI Taxonomy" id="1069815"/>
    <lineage>
        <taxon>Eukaryota</taxon>
        <taxon>Metazoa</taxon>
        <taxon>Spiralia</taxon>
        <taxon>Lophotrochozoa</taxon>
        <taxon>Mollusca</taxon>
        <taxon>Bivalvia</taxon>
        <taxon>Autobranchia</taxon>
        <taxon>Heteroconchia</taxon>
        <taxon>Palaeoheterodonta</taxon>
        <taxon>Unionida</taxon>
        <taxon>Unionoidea</taxon>
        <taxon>Unionidae</taxon>
        <taxon>Unioninae</taxon>
        <taxon>Sinanodonta</taxon>
    </lineage>
</organism>
<keyword evidence="1 8" id="KW-0813">Transport</keyword>
<proteinExistence type="inferred from homology"/>
<dbReference type="GO" id="GO:0046872">
    <property type="term" value="F:metal ion binding"/>
    <property type="evidence" value="ECO:0007669"/>
    <property type="project" value="UniProtKB-KW"/>
</dbReference>
<evidence type="ECO:0000256" key="5">
    <source>
        <dbReference type="ARBA" id="ARBA00023010"/>
    </source>
</evidence>
<evidence type="ECO:0000256" key="6">
    <source>
        <dbReference type="ARBA" id="ARBA00023128"/>
    </source>
</evidence>
<evidence type="ECO:0000256" key="4">
    <source>
        <dbReference type="ARBA" id="ARBA00022927"/>
    </source>
</evidence>
<feature type="domain" description="Tim10-like" evidence="10">
    <location>
        <begin position="10"/>
        <end position="65"/>
    </location>
</feature>
<evidence type="ECO:0000256" key="3">
    <source>
        <dbReference type="ARBA" id="ARBA00022833"/>
    </source>
</evidence>
<dbReference type="Gene3D" id="1.10.287.810">
    <property type="entry name" value="Mitochondrial import inner membrane translocase subunit tim13 like domains"/>
    <property type="match status" value="1"/>
</dbReference>
<keyword evidence="4 8" id="KW-0653">Protein transport</keyword>
<feature type="region of interest" description="Disordered" evidence="9">
    <location>
        <begin position="86"/>
        <end position="138"/>
    </location>
</feature>
<evidence type="ECO:0000256" key="9">
    <source>
        <dbReference type="SAM" id="MobiDB-lite"/>
    </source>
</evidence>
<evidence type="ECO:0000313" key="11">
    <source>
        <dbReference type="EMBL" id="KAL3880701.1"/>
    </source>
</evidence>
<dbReference type="InterPro" id="IPR035427">
    <property type="entry name" value="Tim10-like_dom_sf"/>
</dbReference>
<keyword evidence="5 8" id="KW-0811">Translocation</keyword>